<dbReference type="RefSeq" id="XP_028471897.1">
    <property type="nucleotide sequence ID" value="XM_028620855.1"/>
</dbReference>
<dbReference type="GO" id="GO:0006281">
    <property type="term" value="P:DNA repair"/>
    <property type="evidence" value="ECO:0007669"/>
    <property type="project" value="InterPro"/>
</dbReference>
<dbReference type="Pfam" id="PF04493">
    <property type="entry name" value="Endonuclease_5"/>
    <property type="match status" value="1"/>
</dbReference>
<proteinExistence type="predicted"/>
<dbReference type="GO" id="GO:0004519">
    <property type="term" value="F:endonuclease activity"/>
    <property type="evidence" value="ECO:0007669"/>
    <property type="project" value="InterPro"/>
</dbReference>
<dbReference type="Proteomes" id="UP000279236">
    <property type="component" value="Unassembled WGS sequence"/>
</dbReference>
<evidence type="ECO:0000256" key="1">
    <source>
        <dbReference type="SAM" id="MobiDB-lite"/>
    </source>
</evidence>
<name>A0A427XCW0_9TREE</name>
<reference evidence="2 3" key="1">
    <citation type="submission" date="2018-11" db="EMBL/GenBank/DDBJ databases">
        <title>Genome sequence of Apiotrichum porosum DSM 27194.</title>
        <authorList>
            <person name="Aliyu H."/>
            <person name="Gorte O."/>
            <person name="Ochsenreither K."/>
        </authorList>
    </citation>
    <scope>NUCLEOTIDE SEQUENCE [LARGE SCALE GENOMIC DNA]</scope>
    <source>
        <strain evidence="2 3">DSM 27194</strain>
    </source>
</reference>
<evidence type="ECO:0000313" key="3">
    <source>
        <dbReference type="Proteomes" id="UP000279236"/>
    </source>
</evidence>
<protein>
    <recommendedName>
        <fullName evidence="4">Endonuclease V</fullName>
    </recommendedName>
</protein>
<comment type="caution">
    <text evidence="2">The sequence shown here is derived from an EMBL/GenBank/DDBJ whole genome shotgun (WGS) entry which is preliminary data.</text>
</comment>
<keyword evidence="3" id="KW-1185">Reference proteome</keyword>
<evidence type="ECO:0000313" key="2">
    <source>
        <dbReference type="EMBL" id="RSH76750.1"/>
    </source>
</evidence>
<dbReference type="EMBL" id="RSCE01000021">
    <property type="protein sequence ID" value="RSH76750.1"/>
    <property type="molecule type" value="Genomic_DNA"/>
</dbReference>
<dbReference type="GeneID" id="39589870"/>
<feature type="region of interest" description="Disordered" evidence="1">
    <location>
        <begin position="120"/>
        <end position="140"/>
    </location>
</feature>
<dbReference type="AlphaFoldDB" id="A0A427XCW0"/>
<sequence length="190" mass="20300">MPDMTDTHTGPILAIDVQYVDDTGYAAAVLFDTWTASKPLHVFTHVEHNVAEYQPGQFYKRELPPVLALLAASPTPPAVVVIDGFVNLDAAGRPGLGQHLFDALGGKVPIVGVAKNPFRLHGEEGEPEEQGGPGAITRGSSVRPLYVTSAGMSQTTAEELVIGMHGQHRLPTMLKLVDQEARKASKRSAT</sequence>
<dbReference type="InterPro" id="IPR007581">
    <property type="entry name" value="Endonuclease-V"/>
</dbReference>
<dbReference type="Gene3D" id="3.30.2170.10">
    <property type="entry name" value="archaeoglobus fulgidus dsm 4304 superfamily"/>
    <property type="match status" value="1"/>
</dbReference>
<gene>
    <name evidence="2" type="ORF">EHS24_005327</name>
</gene>
<organism evidence="2 3">
    <name type="scientific">Apiotrichum porosum</name>
    <dbReference type="NCBI Taxonomy" id="105984"/>
    <lineage>
        <taxon>Eukaryota</taxon>
        <taxon>Fungi</taxon>
        <taxon>Dikarya</taxon>
        <taxon>Basidiomycota</taxon>
        <taxon>Agaricomycotina</taxon>
        <taxon>Tremellomycetes</taxon>
        <taxon>Trichosporonales</taxon>
        <taxon>Trichosporonaceae</taxon>
        <taxon>Apiotrichum</taxon>
    </lineage>
</organism>
<evidence type="ECO:0008006" key="4">
    <source>
        <dbReference type="Google" id="ProtNLM"/>
    </source>
</evidence>
<accession>A0A427XCW0</accession>